<dbReference type="Proteomes" id="UP001163152">
    <property type="component" value="Chromosome"/>
</dbReference>
<gene>
    <name evidence="1" type="ORF">OXH18_09255</name>
</gene>
<evidence type="ECO:0000313" key="1">
    <source>
        <dbReference type="EMBL" id="WAL62154.1"/>
    </source>
</evidence>
<accession>A0A9E8ZF02</accession>
<reference evidence="1" key="1">
    <citation type="submission" date="2022-12" db="EMBL/GenBank/DDBJ databases">
        <title>Polyphasic identification of a Novel Hot-Spring Cyanobacterium Ocullathermofonsia sinensis gen nov. sp. nov. and Genomic Insights on its Adaptations to the Thermal Habitat.</title>
        <authorList>
            <person name="Daroch M."/>
            <person name="Tang J."/>
            <person name="Jiang Y."/>
        </authorList>
    </citation>
    <scope>NUCLEOTIDE SEQUENCE</scope>
    <source>
        <strain evidence="1">PKUAC-SCTA174</strain>
    </source>
</reference>
<evidence type="ECO:0000313" key="2">
    <source>
        <dbReference type="Proteomes" id="UP001163152"/>
    </source>
</evidence>
<proteinExistence type="predicted"/>
<dbReference type="KEGG" id="tsin:OXH18_09255"/>
<dbReference type="AlphaFoldDB" id="A0A9E8ZF02"/>
<keyword evidence="2" id="KW-1185">Reference proteome</keyword>
<protein>
    <submittedName>
        <fullName evidence="1">Uncharacterized protein</fullName>
    </submittedName>
</protein>
<name>A0A9E8ZF02_9CYAN</name>
<dbReference type="EMBL" id="CP113797">
    <property type="protein sequence ID" value="WAL62154.1"/>
    <property type="molecule type" value="Genomic_DNA"/>
</dbReference>
<organism evidence="1 2">
    <name type="scientific">Thermocoleostomius sinensis A174</name>
    <dbReference type="NCBI Taxonomy" id="2016057"/>
    <lineage>
        <taxon>Bacteria</taxon>
        <taxon>Bacillati</taxon>
        <taxon>Cyanobacteriota</taxon>
        <taxon>Cyanophyceae</taxon>
        <taxon>Oculatellales</taxon>
        <taxon>Oculatellaceae</taxon>
        <taxon>Thermocoleostomius</taxon>
    </lineage>
</organism>
<sequence>MNAMEQANIIERISQIGAVVNLFKSQFPDSSVNLSPWVKDENTAKFDDPDSIDFAFHFPRRSFVCQSQTILMQIRLPGTTIANPQRVIGVELSGHDYMGQQWRFATAGRWEFWGTVLPLPDAEQKLRQICLQILQVFNLVIKSGATENPQAITPRKTKAG</sequence>